<protein>
    <submittedName>
        <fullName evidence="1">WASP homolog-associated protein with actin</fullName>
    </submittedName>
</protein>
<organism evidence="1 2">
    <name type="scientific">Tropilaelaps mercedesae</name>
    <dbReference type="NCBI Taxonomy" id="418985"/>
    <lineage>
        <taxon>Eukaryota</taxon>
        <taxon>Metazoa</taxon>
        <taxon>Ecdysozoa</taxon>
        <taxon>Arthropoda</taxon>
        <taxon>Chelicerata</taxon>
        <taxon>Arachnida</taxon>
        <taxon>Acari</taxon>
        <taxon>Parasitiformes</taxon>
        <taxon>Mesostigmata</taxon>
        <taxon>Gamasina</taxon>
        <taxon>Dermanyssoidea</taxon>
        <taxon>Laelapidae</taxon>
        <taxon>Tropilaelaps</taxon>
    </lineage>
</organism>
<evidence type="ECO:0000313" key="1">
    <source>
        <dbReference type="EMBL" id="OQR67514.1"/>
    </source>
</evidence>
<gene>
    <name evidence="1" type="ORF">BIW11_13480</name>
</gene>
<name>A0A1V9X1Z7_9ACAR</name>
<sequence length="241" mass="27314">MAPAPESSSANMICDEMSWSISWKRIDVVSGNNANKLRDAANNRQQRTTRAITESRFPCQTKRAWCADILFSCNASTRSLAPQQQASRLRSFRLFSLIPRKLEWSRFERALFPPHRKPWRVVGMSRVGAVMSAMVEARVQPPLQASSSPSRRMTPIPPASDGEQLHVEWEPQKKRFALALQSRRAHRAQMSATELHAAHRDLRKAQPALDELFPAKLSPRTCSEAQPVCAELKRYLKAVLE</sequence>
<dbReference type="EMBL" id="MNPL01028580">
    <property type="protein sequence ID" value="OQR67514.1"/>
    <property type="molecule type" value="Genomic_DNA"/>
</dbReference>
<accession>A0A1V9X1Z7</accession>
<proteinExistence type="predicted"/>
<dbReference type="AlphaFoldDB" id="A0A1V9X1Z7"/>
<dbReference type="InParanoid" id="A0A1V9X1Z7"/>
<feature type="non-terminal residue" evidence="1">
    <location>
        <position position="241"/>
    </location>
</feature>
<dbReference type="Proteomes" id="UP000192247">
    <property type="component" value="Unassembled WGS sequence"/>
</dbReference>
<comment type="caution">
    <text evidence="1">The sequence shown here is derived from an EMBL/GenBank/DDBJ whole genome shotgun (WGS) entry which is preliminary data.</text>
</comment>
<reference evidence="1 2" key="1">
    <citation type="journal article" date="2017" name="Gigascience">
        <title>Draft genome of the honey bee ectoparasitic mite, Tropilaelaps mercedesae, is shaped by the parasitic life history.</title>
        <authorList>
            <person name="Dong X."/>
            <person name="Armstrong S.D."/>
            <person name="Xia D."/>
            <person name="Makepeace B.L."/>
            <person name="Darby A.C."/>
            <person name="Kadowaki T."/>
        </authorList>
    </citation>
    <scope>NUCLEOTIDE SEQUENCE [LARGE SCALE GENOMIC DNA]</scope>
    <source>
        <strain evidence="1">Wuxi-XJTLU</strain>
    </source>
</reference>
<evidence type="ECO:0000313" key="2">
    <source>
        <dbReference type="Proteomes" id="UP000192247"/>
    </source>
</evidence>
<keyword evidence="2" id="KW-1185">Reference proteome</keyword>